<feature type="coiled-coil region" evidence="6">
    <location>
        <begin position="80"/>
        <end position="107"/>
    </location>
</feature>
<keyword evidence="3 8" id="KW-1133">Transmembrane helix</keyword>
<feature type="transmembrane region" description="Helical" evidence="8">
    <location>
        <begin position="12"/>
        <end position="30"/>
    </location>
</feature>
<dbReference type="OMA" id="FSHWINP"/>
<feature type="region of interest" description="Disordered" evidence="7">
    <location>
        <begin position="171"/>
        <end position="206"/>
    </location>
</feature>
<dbReference type="PANTHER" id="PTHR21859:SF15">
    <property type="entry name" value="PROTEIN SPATA31F1-RELATED"/>
    <property type="match status" value="1"/>
</dbReference>
<evidence type="ECO:0000256" key="8">
    <source>
        <dbReference type="SAM" id="Phobius"/>
    </source>
</evidence>
<dbReference type="Pfam" id="PF15371">
    <property type="entry name" value="DUF4599"/>
    <property type="match status" value="1"/>
</dbReference>
<evidence type="ECO:0000259" key="9">
    <source>
        <dbReference type="Pfam" id="PF15371"/>
    </source>
</evidence>
<feature type="compositionally biased region" description="Polar residues" evidence="7">
    <location>
        <begin position="176"/>
        <end position="206"/>
    </location>
</feature>
<dbReference type="Ensembl" id="ENSRNOT00000085709.3">
    <property type="protein sequence ID" value="ENSRNOP00000069401.1"/>
    <property type="gene ID" value="ENSRNOG00000022751.6"/>
</dbReference>
<feature type="compositionally biased region" description="Basic and acidic residues" evidence="7">
    <location>
        <begin position="315"/>
        <end position="342"/>
    </location>
</feature>
<evidence type="ECO:0000256" key="2">
    <source>
        <dbReference type="ARBA" id="ARBA00022692"/>
    </source>
</evidence>
<reference evidence="10" key="4">
    <citation type="submission" date="2025-09" db="UniProtKB">
        <authorList>
            <consortium name="Ensembl"/>
        </authorList>
    </citation>
    <scope>IDENTIFICATION</scope>
    <source>
        <strain evidence="10">Brown Norway</strain>
    </source>
</reference>
<dbReference type="Bgee" id="ENSRNOG00000022751">
    <property type="expression patterns" value="Expressed in testis"/>
</dbReference>
<feature type="compositionally biased region" description="Basic residues" evidence="7">
    <location>
        <begin position="254"/>
        <end position="264"/>
    </location>
</feature>
<evidence type="ECO:0000313" key="11">
    <source>
        <dbReference type="Proteomes" id="UP000002494"/>
    </source>
</evidence>
<protein>
    <submittedName>
        <fullName evidence="10">SPATA31 subfamily F member 3</fullName>
    </submittedName>
</protein>
<organism evidence="10 11">
    <name type="scientific">Rattus norvegicus</name>
    <name type="common">Rat</name>
    <dbReference type="NCBI Taxonomy" id="10116"/>
    <lineage>
        <taxon>Eukaryota</taxon>
        <taxon>Metazoa</taxon>
        <taxon>Chordata</taxon>
        <taxon>Craniata</taxon>
        <taxon>Vertebrata</taxon>
        <taxon>Euteleostomi</taxon>
        <taxon>Mammalia</taxon>
        <taxon>Eutheria</taxon>
        <taxon>Euarchontoglires</taxon>
        <taxon>Glires</taxon>
        <taxon>Rodentia</taxon>
        <taxon>Myomorpha</taxon>
        <taxon>Muroidea</taxon>
        <taxon>Muridae</taxon>
        <taxon>Murinae</taxon>
        <taxon>Rattus</taxon>
    </lineage>
</organism>
<gene>
    <name evidence="10 12" type="primary">Spata31f3</name>
    <name evidence="12" type="synonym">Fam205c</name>
</gene>
<feature type="compositionally biased region" description="Polar residues" evidence="7">
    <location>
        <begin position="223"/>
        <end position="245"/>
    </location>
</feature>
<evidence type="ECO:0000256" key="5">
    <source>
        <dbReference type="ARBA" id="ARBA00035009"/>
    </source>
</evidence>
<sequence length="351" mass="39378">MMLIPPFILWDVGYSVYTYGSIFIIALIIWQVKRSHRGLRMGPTKSCAKDVFILVGGHRCPVIAEVLWSLCFRRIKQTPSDRATRAKRTSKEEAEKLQKLLDTMKSQGWLPQEGSVRRLLCPDPSCSICNAMTLEIQQLLGVENKKTSSSLLRPSRSFSCLEALSPSKSLADRSSELTYQDTRDVSLSSRFPQSQETDQQSTRSATPSIGDAVLQCYHSAPQQQLDPQGSKMTQDAKGLSSSSTDEPGVPANQQKKRKKTKKLALKNQAAPTEVETENKMTFFSHWVNPEVKCDRQEESLVFSKYDTGAKPMTVEPEKTHSPVRDQAEGAEKKKKPECDLKAKPLRAKRNI</sequence>
<reference evidence="10" key="2">
    <citation type="submission" date="2024-01" db="EMBL/GenBank/DDBJ databases">
        <title>GRCr8: a new rat reference genome assembly contstructed from accurate long reads and long range scaffolding.</title>
        <authorList>
            <person name="Doris P.A."/>
            <person name="Kalbfleisch T."/>
            <person name="Li K."/>
            <person name="Howe K."/>
            <person name="Wood J."/>
        </authorList>
    </citation>
    <scope>NUCLEOTIDE SEQUENCE [LARGE SCALE GENOMIC DNA]</scope>
    <source>
        <strain evidence="10">Brown Norway</strain>
    </source>
</reference>
<evidence type="ECO:0000256" key="7">
    <source>
        <dbReference type="SAM" id="MobiDB-lite"/>
    </source>
</evidence>
<feature type="domain" description="SPATA31-like" evidence="9">
    <location>
        <begin position="74"/>
        <end position="160"/>
    </location>
</feature>
<comment type="similarity">
    <text evidence="5">Belongs to the SPATA31 family.</text>
</comment>
<dbReference type="GO" id="GO:0016020">
    <property type="term" value="C:membrane"/>
    <property type="evidence" value="ECO:0007669"/>
    <property type="project" value="UniProtKB-SubCell"/>
</dbReference>
<accession>A0A0G2JV98</accession>
<reference evidence="10" key="3">
    <citation type="submission" date="2025-08" db="UniProtKB">
        <authorList>
            <consortium name="Ensembl"/>
        </authorList>
    </citation>
    <scope>IDENTIFICATION</scope>
    <source>
        <strain evidence="10">Brown Norway</strain>
    </source>
</reference>
<keyword evidence="2 8" id="KW-0812">Transmembrane</keyword>
<evidence type="ECO:0007829" key="13">
    <source>
        <dbReference type="PubMed" id="22673903"/>
    </source>
</evidence>
<reference evidence="13" key="1">
    <citation type="journal article" date="2012" name="Nat. Commun.">
        <title>Quantitative maps of protein phosphorylation sites across 14 different rat organs and tissues.</title>
        <authorList>
            <person name="Lundby A."/>
            <person name="Secher A."/>
            <person name="Lage K."/>
            <person name="Nordsborg N.B."/>
            <person name="Dmytriyev A."/>
            <person name="Lundby C."/>
            <person name="Olsen J.V."/>
        </authorList>
    </citation>
    <scope>IDENTIFICATION BY MASS SPECTROMETRY [LARGE SCALE ANALYSIS]</scope>
</reference>
<keyword evidence="4 8" id="KW-0472">Membrane</keyword>
<evidence type="ECO:0000256" key="6">
    <source>
        <dbReference type="SAM" id="Coils"/>
    </source>
</evidence>
<dbReference type="RGD" id="1561387">
    <property type="gene designation" value="Spata31f3"/>
</dbReference>
<keyword evidence="11" id="KW-1185">Reference proteome</keyword>
<dbReference type="ExpressionAtlas" id="A0A0G2JV98">
    <property type="expression patterns" value="baseline"/>
</dbReference>
<evidence type="ECO:0000256" key="1">
    <source>
        <dbReference type="ARBA" id="ARBA00004167"/>
    </source>
</evidence>
<feature type="region of interest" description="Disordered" evidence="7">
    <location>
        <begin position="223"/>
        <end position="272"/>
    </location>
</feature>
<evidence type="ECO:0000313" key="12">
    <source>
        <dbReference type="RGD" id="1561387"/>
    </source>
</evidence>
<evidence type="ECO:0000313" key="10">
    <source>
        <dbReference type="Ensembl" id="ENSRNOP00000069401.1"/>
    </source>
</evidence>
<dbReference type="GeneTree" id="ENSGT00950000183043"/>
<feature type="region of interest" description="Disordered" evidence="7">
    <location>
        <begin position="310"/>
        <end position="351"/>
    </location>
</feature>
<keyword evidence="6" id="KW-0175">Coiled coil</keyword>
<evidence type="ECO:0000256" key="3">
    <source>
        <dbReference type="ARBA" id="ARBA00022989"/>
    </source>
</evidence>
<comment type="subcellular location">
    <subcellularLocation>
        <location evidence="1">Membrane</location>
        <topology evidence="1">Single-pass membrane protein</topology>
    </subcellularLocation>
</comment>
<dbReference type="Proteomes" id="UP000002494">
    <property type="component" value="Chromosome 5"/>
</dbReference>
<dbReference type="AlphaFoldDB" id="A0A0G2JV98"/>
<proteinExistence type="evidence at protein level"/>
<evidence type="ECO:0000256" key="4">
    <source>
        <dbReference type="ARBA" id="ARBA00023136"/>
    </source>
</evidence>
<dbReference type="PANTHER" id="PTHR21859">
    <property type="entry name" value="ACROSOME-SPECIFIC PROTEIN"/>
    <property type="match status" value="1"/>
</dbReference>
<dbReference type="InterPro" id="IPR027970">
    <property type="entry name" value="SPATA31-like"/>
</dbReference>
<name>A0A0G2JV98_RAT</name>